<dbReference type="InterPro" id="IPR010044">
    <property type="entry name" value="MTAP"/>
</dbReference>
<dbReference type="SUPFAM" id="SSF53167">
    <property type="entry name" value="Purine and uridine phosphorylases"/>
    <property type="match status" value="1"/>
</dbReference>
<dbReference type="AlphaFoldDB" id="A0A158FK62"/>
<protein>
    <submittedName>
        <fullName evidence="4">S-methyl-5'-thioadenosine phosphorylase</fullName>
        <ecNumber evidence="4">2.4.2.28</ecNumber>
    </submittedName>
</protein>
<proteinExistence type="predicted"/>
<name>A0A158FK62_9BURK</name>
<evidence type="ECO:0000256" key="1">
    <source>
        <dbReference type="ARBA" id="ARBA00022676"/>
    </source>
</evidence>
<dbReference type="OrthoDB" id="1523230at2"/>
<evidence type="ECO:0000313" key="5">
    <source>
        <dbReference type="Proteomes" id="UP000054683"/>
    </source>
</evidence>
<keyword evidence="1 4" id="KW-0328">Glycosyltransferase</keyword>
<dbReference type="Proteomes" id="UP000054683">
    <property type="component" value="Unassembled WGS sequence"/>
</dbReference>
<reference evidence="4 5" key="1">
    <citation type="submission" date="2016-01" db="EMBL/GenBank/DDBJ databases">
        <authorList>
            <person name="Oliw E.H."/>
        </authorList>
    </citation>
    <scope>NUCLEOTIDE SEQUENCE [LARGE SCALE GENOMIC DNA]</scope>
    <source>
        <strain evidence="4">LMG 27134</strain>
    </source>
</reference>
<accession>A0A158FK62</accession>
<evidence type="ECO:0000313" key="4">
    <source>
        <dbReference type="EMBL" id="SAL20053.1"/>
    </source>
</evidence>
<dbReference type="GO" id="GO:0009116">
    <property type="term" value="P:nucleoside metabolic process"/>
    <property type="evidence" value="ECO:0007669"/>
    <property type="project" value="InterPro"/>
</dbReference>
<dbReference type="Gene3D" id="3.40.50.1580">
    <property type="entry name" value="Nucleoside phosphorylase domain"/>
    <property type="match status" value="1"/>
</dbReference>
<gene>
    <name evidence="4" type="primary">mtnP</name>
    <name evidence="4" type="ORF">AWB69_01290</name>
</gene>
<dbReference type="GO" id="GO:0019509">
    <property type="term" value="P:L-methionine salvage from methylthioadenosine"/>
    <property type="evidence" value="ECO:0007669"/>
    <property type="project" value="TreeGrafter"/>
</dbReference>
<dbReference type="RefSeq" id="WP_062083318.1">
    <property type="nucleotide sequence ID" value="NZ_FCOK02000005.1"/>
</dbReference>
<dbReference type="PANTHER" id="PTHR42679">
    <property type="entry name" value="S-METHYL-5'-THIOADENOSINE PHOSPHORYLASE"/>
    <property type="match status" value="1"/>
</dbReference>
<dbReference type="PANTHER" id="PTHR42679:SF2">
    <property type="entry name" value="S-METHYL-5'-THIOADENOSINE PHOSPHORYLASE"/>
    <property type="match status" value="1"/>
</dbReference>
<dbReference type="Pfam" id="PF01048">
    <property type="entry name" value="PNP_UDP_1"/>
    <property type="match status" value="1"/>
</dbReference>
<organism evidence="4 5">
    <name type="scientific">Caballeronia udeis</name>
    <dbReference type="NCBI Taxonomy" id="1232866"/>
    <lineage>
        <taxon>Bacteria</taxon>
        <taxon>Pseudomonadati</taxon>
        <taxon>Pseudomonadota</taxon>
        <taxon>Betaproteobacteria</taxon>
        <taxon>Burkholderiales</taxon>
        <taxon>Burkholderiaceae</taxon>
        <taxon>Caballeronia</taxon>
    </lineage>
</organism>
<dbReference type="InterPro" id="IPR035994">
    <property type="entry name" value="Nucleoside_phosphorylase_sf"/>
</dbReference>
<dbReference type="GO" id="GO:0005829">
    <property type="term" value="C:cytosol"/>
    <property type="evidence" value="ECO:0007669"/>
    <property type="project" value="TreeGrafter"/>
</dbReference>
<feature type="domain" description="Nucleoside phosphorylase" evidence="3">
    <location>
        <begin position="40"/>
        <end position="235"/>
    </location>
</feature>
<sequence>MTTRSIPRADFAIVCGSANWGLRFPEDLDEPGVTVVEQDLEFDTPWGPSAEWKVLEIDGSRTSDGKARTVLTVFSHGWPLDRIDHEAHRRVFWLLQEAGVRKVIACSTAGSLNRAVFAGDFVIASDMLELTQTQHSLLPSRYHYDCSGKQLVCPTCASIMEATAKSLWSADARVFGPRSRMVAAHAWGPRLTSPAEVTAYRSLGADFINHSLAPEATLAREIGACFVNCAFITAAFENYFSPPEHKLLGVEEGALRNMKLAASRIALRAIATFDADGGCACSSLRSPMPEDYAGRR</sequence>
<dbReference type="EC" id="2.4.2.28" evidence="4"/>
<dbReference type="InterPro" id="IPR000845">
    <property type="entry name" value="Nucleoside_phosphorylase_d"/>
</dbReference>
<dbReference type="GO" id="GO:0017061">
    <property type="term" value="F:S-methyl-5-thioadenosine phosphorylase activity"/>
    <property type="evidence" value="ECO:0007669"/>
    <property type="project" value="UniProtKB-EC"/>
</dbReference>
<keyword evidence="2 4" id="KW-0808">Transferase</keyword>
<evidence type="ECO:0000259" key="3">
    <source>
        <dbReference type="Pfam" id="PF01048"/>
    </source>
</evidence>
<evidence type="ECO:0000256" key="2">
    <source>
        <dbReference type="ARBA" id="ARBA00022679"/>
    </source>
</evidence>
<dbReference type="EMBL" id="FCOK02000005">
    <property type="protein sequence ID" value="SAL20053.1"/>
    <property type="molecule type" value="Genomic_DNA"/>
</dbReference>